<sequence>MNTDLPSRLTQGTCLHQLKGPDVATALSGAEGRGRGLELSPTGDQKDAAAPASALSSHKTQPREAGGTSKVQVQLERQEHLQATSRRLEGSWSRLPRQTRARLPSSRLPAWPPSSGGNSAAADLAHQGRVGESPGNRSHTFSASPSAAYLLCASSEMRMQGSAETERTAQEQQRGVLAFLELLWLPPCPSGFVTVPTCGKDQPEAHRVLLPPNQHLSWDAGPWAQETSGSPLRLPSTCVVADPARKALDNSATKSLQEPEHTEPGASDGKTGPVEDGTPLC</sequence>
<evidence type="ECO:0000313" key="2">
    <source>
        <dbReference type="EMBL" id="CAI9178994.1"/>
    </source>
</evidence>
<protein>
    <submittedName>
        <fullName evidence="2">Uncharacterized protein</fullName>
    </submittedName>
</protein>
<feature type="region of interest" description="Disordered" evidence="1">
    <location>
        <begin position="245"/>
        <end position="281"/>
    </location>
</feature>
<evidence type="ECO:0000313" key="3">
    <source>
        <dbReference type="Proteomes" id="UP001176941"/>
    </source>
</evidence>
<proteinExistence type="predicted"/>
<gene>
    <name evidence="2" type="ORF">MRATA1EN1_LOCUS27956</name>
</gene>
<reference evidence="2" key="1">
    <citation type="submission" date="2023-04" db="EMBL/GenBank/DDBJ databases">
        <authorList>
            <consortium name="ELIXIR-Norway"/>
        </authorList>
    </citation>
    <scope>NUCLEOTIDE SEQUENCE [LARGE SCALE GENOMIC DNA]</scope>
</reference>
<feature type="region of interest" description="Disordered" evidence="1">
    <location>
        <begin position="83"/>
        <end position="121"/>
    </location>
</feature>
<dbReference type="EMBL" id="OX459944">
    <property type="protein sequence ID" value="CAI9178994.1"/>
    <property type="molecule type" value="Genomic_DNA"/>
</dbReference>
<accession>A0ABN9A522</accession>
<name>A0ABN9A522_RANTA</name>
<dbReference type="Proteomes" id="UP001176941">
    <property type="component" value="Chromosome 8"/>
</dbReference>
<evidence type="ECO:0000256" key="1">
    <source>
        <dbReference type="SAM" id="MobiDB-lite"/>
    </source>
</evidence>
<keyword evidence="3" id="KW-1185">Reference proteome</keyword>
<organism evidence="2 3">
    <name type="scientific">Rangifer tarandus platyrhynchus</name>
    <name type="common">Svalbard reindeer</name>
    <dbReference type="NCBI Taxonomy" id="3082113"/>
    <lineage>
        <taxon>Eukaryota</taxon>
        <taxon>Metazoa</taxon>
        <taxon>Chordata</taxon>
        <taxon>Craniata</taxon>
        <taxon>Vertebrata</taxon>
        <taxon>Euteleostomi</taxon>
        <taxon>Mammalia</taxon>
        <taxon>Eutheria</taxon>
        <taxon>Laurasiatheria</taxon>
        <taxon>Artiodactyla</taxon>
        <taxon>Ruminantia</taxon>
        <taxon>Pecora</taxon>
        <taxon>Cervidae</taxon>
        <taxon>Odocoileinae</taxon>
        <taxon>Rangifer</taxon>
    </lineage>
</organism>
<feature type="region of interest" description="Disordered" evidence="1">
    <location>
        <begin position="26"/>
        <end position="70"/>
    </location>
</feature>